<accession>A0ABW5G5V4</accession>
<dbReference type="InterPro" id="IPR006091">
    <property type="entry name" value="Acyl-CoA_Oxase/DH_mid-dom"/>
</dbReference>
<dbReference type="Gene3D" id="2.40.110.10">
    <property type="entry name" value="Butyryl-CoA Dehydrogenase, subunit A, domain 2"/>
    <property type="match status" value="1"/>
</dbReference>
<feature type="domain" description="Acyl-CoA dehydrogenase/oxidase C-terminal" evidence="7">
    <location>
        <begin position="231"/>
        <end position="379"/>
    </location>
</feature>
<evidence type="ECO:0000259" key="7">
    <source>
        <dbReference type="Pfam" id="PF00441"/>
    </source>
</evidence>
<dbReference type="InterPro" id="IPR013786">
    <property type="entry name" value="AcylCoA_DH/ox_N"/>
</dbReference>
<dbReference type="InterPro" id="IPR036250">
    <property type="entry name" value="AcylCo_DH-like_C"/>
</dbReference>
<protein>
    <submittedName>
        <fullName evidence="10">Acyl-CoA dehydrogenase family protein</fullName>
    </submittedName>
</protein>
<dbReference type="InterPro" id="IPR046373">
    <property type="entry name" value="Acyl-CoA_Oxase/DH_mid-dom_sf"/>
</dbReference>
<keyword evidence="3 6" id="KW-0285">Flavoprotein</keyword>
<evidence type="ECO:0000256" key="1">
    <source>
        <dbReference type="ARBA" id="ARBA00001974"/>
    </source>
</evidence>
<evidence type="ECO:0000256" key="3">
    <source>
        <dbReference type="ARBA" id="ARBA00022630"/>
    </source>
</evidence>
<reference evidence="11" key="1">
    <citation type="journal article" date="2019" name="Int. J. Syst. Evol. Microbiol.">
        <title>The Global Catalogue of Microorganisms (GCM) 10K type strain sequencing project: providing services to taxonomists for standard genome sequencing and annotation.</title>
        <authorList>
            <consortium name="The Broad Institute Genomics Platform"/>
            <consortium name="The Broad Institute Genome Sequencing Center for Infectious Disease"/>
            <person name="Wu L."/>
            <person name="Ma J."/>
        </authorList>
    </citation>
    <scope>NUCLEOTIDE SEQUENCE [LARGE SCALE GENOMIC DNA]</scope>
    <source>
        <strain evidence="11">CGMCC 4.7645</strain>
    </source>
</reference>
<evidence type="ECO:0000256" key="6">
    <source>
        <dbReference type="RuleBase" id="RU362125"/>
    </source>
</evidence>
<dbReference type="RefSeq" id="WP_378271819.1">
    <property type="nucleotide sequence ID" value="NZ_JBHUKR010000029.1"/>
</dbReference>
<dbReference type="InterPro" id="IPR037069">
    <property type="entry name" value="AcylCoA_DH/ox_N_sf"/>
</dbReference>
<comment type="similarity">
    <text evidence="2 6">Belongs to the acyl-CoA dehydrogenase family.</text>
</comment>
<evidence type="ECO:0000313" key="11">
    <source>
        <dbReference type="Proteomes" id="UP001597417"/>
    </source>
</evidence>
<evidence type="ECO:0000256" key="2">
    <source>
        <dbReference type="ARBA" id="ARBA00009347"/>
    </source>
</evidence>
<comment type="cofactor">
    <cofactor evidence="1 6">
        <name>FAD</name>
        <dbReference type="ChEBI" id="CHEBI:57692"/>
    </cofactor>
</comment>
<evidence type="ECO:0000313" key="10">
    <source>
        <dbReference type="EMBL" id="MFD2422640.1"/>
    </source>
</evidence>
<proteinExistence type="inferred from homology"/>
<organism evidence="10 11">
    <name type="scientific">Amycolatopsis pigmentata</name>
    <dbReference type="NCBI Taxonomy" id="450801"/>
    <lineage>
        <taxon>Bacteria</taxon>
        <taxon>Bacillati</taxon>
        <taxon>Actinomycetota</taxon>
        <taxon>Actinomycetes</taxon>
        <taxon>Pseudonocardiales</taxon>
        <taxon>Pseudonocardiaceae</taxon>
        <taxon>Amycolatopsis</taxon>
    </lineage>
</organism>
<name>A0ABW5G5V4_9PSEU</name>
<dbReference type="Pfam" id="PF02771">
    <property type="entry name" value="Acyl-CoA_dh_N"/>
    <property type="match status" value="1"/>
</dbReference>
<evidence type="ECO:0000256" key="5">
    <source>
        <dbReference type="ARBA" id="ARBA00023002"/>
    </source>
</evidence>
<dbReference type="InterPro" id="IPR009100">
    <property type="entry name" value="AcylCoA_DH/oxidase_NM_dom_sf"/>
</dbReference>
<dbReference type="InterPro" id="IPR052161">
    <property type="entry name" value="Mycobact_Acyl-CoA_DH"/>
</dbReference>
<feature type="domain" description="Acyl-CoA oxidase/dehydrogenase middle" evidence="8">
    <location>
        <begin position="125"/>
        <end position="219"/>
    </location>
</feature>
<evidence type="ECO:0000259" key="8">
    <source>
        <dbReference type="Pfam" id="PF02770"/>
    </source>
</evidence>
<sequence length="399" mass="42294">MTTTEAFRSRALAWLEANAERVGADDPAGDSARGYDADLPGSRRFQKALFDAGLAGLTWPKEYGGQGLGVEELLAWAEVSVDFVVPNAVFGIGHGMIGPTLIELGTEEQKQRYLPPMLSGEEIWCQLFSEPSGGSDIASLRTTATRTEHGWVINGQKVWTSGAHHSDFGAILTRTDPTVPKHEGITMFVVDMRHPGVTVRPLRIATGAAPFNEVFFDDVEVSEDAVIGQVGKGWPAAVVMLRNERIMLGAGGRSRGNPLGFDRLLAATRGAGSPAGSARTSDGLAELHARELALSQFGRLLHEESLAGVPIGSRGSVGKLAAGELMLWASDLAAELLGEAFLLDSGLAGMRYASVYAPGHAVAGGTGEIQRNIIGERILGLPKDGGVDKNVPFNQLRFG</sequence>
<dbReference type="InterPro" id="IPR009075">
    <property type="entry name" value="AcylCo_DH/oxidase_C"/>
</dbReference>
<keyword evidence="4 6" id="KW-0274">FAD</keyword>
<comment type="caution">
    <text evidence="10">The sequence shown here is derived from an EMBL/GenBank/DDBJ whole genome shotgun (WGS) entry which is preliminary data.</text>
</comment>
<dbReference type="Gene3D" id="1.20.140.10">
    <property type="entry name" value="Butyryl-CoA Dehydrogenase, subunit A, domain 3"/>
    <property type="match status" value="1"/>
</dbReference>
<dbReference type="Pfam" id="PF00441">
    <property type="entry name" value="Acyl-CoA_dh_1"/>
    <property type="match status" value="1"/>
</dbReference>
<evidence type="ECO:0000256" key="4">
    <source>
        <dbReference type="ARBA" id="ARBA00022827"/>
    </source>
</evidence>
<dbReference type="Pfam" id="PF02770">
    <property type="entry name" value="Acyl-CoA_dh_M"/>
    <property type="match status" value="1"/>
</dbReference>
<keyword evidence="5 6" id="KW-0560">Oxidoreductase</keyword>
<evidence type="ECO:0000259" key="9">
    <source>
        <dbReference type="Pfam" id="PF02771"/>
    </source>
</evidence>
<dbReference type="EMBL" id="JBHUKR010000029">
    <property type="protein sequence ID" value="MFD2422640.1"/>
    <property type="molecule type" value="Genomic_DNA"/>
</dbReference>
<dbReference type="Proteomes" id="UP001597417">
    <property type="component" value="Unassembled WGS sequence"/>
</dbReference>
<feature type="domain" description="Acyl-CoA dehydrogenase/oxidase N-terminal" evidence="9">
    <location>
        <begin position="43"/>
        <end position="121"/>
    </location>
</feature>
<dbReference type="PANTHER" id="PTHR43292">
    <property type="entry name" value="ACYL-COA DEHYDROGENASE"/>
    <property type="match status" value="1"/>
</dbReference>
<dbReference type="SUPFAM" id="SSF47203">
    <property type="entry name" value="Acyl-CoA dehydrogenase C-terminal domain-like"/>
    <property type="match status" value="1"/>
</dbReference>
<dbReference type="PANTHER" id="PTHR43292:SF4">
    <property type="entry name" value="ACYL-COA DEHYDROGENASE FADE34"/>
    <property type="match status" value="1"/>
</dbReference>
<keyword evidence="11" id="KW-1185">Reference proteome</keyword>
<dbReference type="SUPFAM" id="SSF56645">
    <property type="entry name" value="Acyl-CoA dehydrogenase NM domain-like"/>
    <property type="match status" value="1"/>
</dbReference>
<gene>
    <name evidence="10" type="ORF">ACFSXZ_40590</name>
</gene>
<dbReference type="Gene3D" id="1.10.540.10">
    <property type="entry name" value="Acyl-CoA dehydrogenase/oxidase, N-terminal domain"/>
    <property type="match status" value="1"/>
</dbReference>